<dbReference type="Pfam" id="PF04397">
    <property type="entry name" value="LytTR"/>
    <property type="match status" value="1"/>
</dbReference>
<dbReference type="GO" id="GO:0000156">
    <property type="term" value="F:phosphorelay response regulator activity"/>
    <property type="evidence" value="ECO:0007669"/>
    <property type="project" value="InterPro"/>
</dbReference>
<dbReference type="PANTHER" id="PTHR37299">
    <property type="entry name" value="TRANSCRIPTIONAL REGULATOR-RELATED"/>
    <property type="match status" value="1"/>
</dbReference>
<dbReference type="AlphaFoldDB" id="A0A0M2NDZ7"/>
<dbReference type="STRING" id="270498.CHK_1675"/>
<dbReference type="PANTHER" id="PTHR37299:SF4">
    <property type="entry name" value="TRANSCRIPTIONAL REGULATOR"/>
    <property type="match status" value="1"/>
</dbReference>
<dbReference type="InterPro" id="IPR007492">
    <property type="entry name" value="LytTR_DNA-bd_dom"/>
</dbReference>
<evidence type="ECO:0000259" key="1">
    <source>
        <dbReference type="PROSITE" id="PS50930"/>
    </source>
</evidence>
<proteinExistence type="predicted"/>
<evidence type="ECO:0000313" key="3">
    <source>
        <dbReference type="Proteomes" id="UP000034076"/>
    </source>
</evidence>
<protein>
    <recommendedName>
        <fullName evidence="1">HTH LytTR-type domain-containing protein</fullName>
    </recommendedName>
</protein>
<organism evidence="2 3">
    <name type="scientific">Christensenella hongkongensis</name>
    <dbReference type="NCBI Taxonomy" id="270498"/>
    <lineage>
        <taxon>Bacteria</taxon>
        <taxon>Bacillati</taxon>
        <taxon>Bacillota</taxon>
        <taxon>Clostridia</taxon>
        <taxon>Christensenellales</taxon>
        <taxon>Christensenellaceae</taxon>
        <taxon>Christensenella</taxon>
    </lineage>
</organism>
<dbReference type="RefSeq" id="WP_046443551.1">
    <property type="nucleotide sequence ID" value="NZ_LAYJ01000101.1"/>
</dbReference>
<accession>A0A0M2NDZ7</accession>
<dbReference type="OrthoDB" id="9808614at2"/>
<sequence length="158" mass="18330">MRLKLEQDTTLDDIHILIQYAEKSEVLKRLVRAVKSCEEKMEAFDRERKLMLNVTDIYYFESVDKKTFACCREKVYYVADRLYQLKNNLAGYGFVQINKACLLNINVLSSMRSMLNSKMEATLANGERVNVSRRYIHEIKEALKGGYPNGSGVVQKLF</sequence>
<dbReference type="InterPro" id="IPR046947">
    <property type="entry name" value="LytR-like"/>
</dbReference>
<dbReference type="EMBL" id="LAYJ01000101">
    <property type="protein sequence ID" value="KKI50749.1"/>
    <property type="molecule type" value="Genomic_DNA"/>
</dbReference>
<dbReference type="PROSITE" id="PS50930">
    <property type="entry name" value="HTH_LYTTR"/>
    <property type="match status" value="1"/>
</dbReference>
<dbReference type="Proteomes" id="UP000034076">
    <property type="component" value="Unassembled WGS sequence"/>
</dbReference>
<keyword evidence="3" id="KW-1185">Reference proteome</keyword>
<reference evidence="2 3" key="1">
    <citation type="submission" date="2015-04" db="EMBL/GenBank/DDBJ databases">
        <title>Draft genome sequence of bacteremic isolate Catabacter hongkongensis type strain HKU16T.</title>
        <authorList>
            <person name="Lau S.K."/>
            <person name="Teng J.L."/>
            <person name="Huang Y."/>
            <person name="Curreem S.O."/>
            <person name="Tsui S.K."/>
            <person name="Woo P.C."/>
        </authorList>
    </citation>
    <scope>NUCLEOTIDE SEQUENCE [LARGE SCALE GENOMIC DNA]</scope>
    <source>
        <strain evidence="2 3">HKU16</strain>
    </source>
</reference>
<evidence type="ECO:0000313" key="2">
    <source>
        <dbReference type="EMBL" id="KKI50749.1"/>
    </source>
</evidence>
<dbReference type="SMART" id="SM00850">
    <property type="entry name" value="LytTR"/>
    <property type="match status" value="1"/>
</dbReference>
<dbReference type="GO" id="GO:0003677">
    <property type="term" value="F:DNA binding"/>
    <property type="evidence" value="ECO:0007669"/>
    <property type="project" value="InterPro"/>
</dbReference>
<feature type="domain" description="HTH LytTR-type" evidence="1">
    <location>
        <begin position="41"/>
        <end position="145"/>
    </location>
</feature>
<name>A0A0M2NDZ7_9FIRM</name>
<comment type="caution">
    <text evidence="2">The sequence shown here is derived from an EMBL/GenBank/DDBJ whole genome shotgun (WGS) entry which is preliminary data.</text>
</comment>
<dbReference type="Gene3D" id="2.40.50.1020">
    <property type="entry name" value="LytTr DNA-binding domain"/>
    <property type="match status" value="1"/>
</dbReference>
<gene>
    <name evidence="2" type="ORF">CHK_1675</name>
</gene>